<dbReference type="InterPro" id="IPR018607">
    <property type="entry name" value="Ctf8"/>
</dbReference>
<dbReference type="GO" id="GO:0007064">
    <property type="term" value="P:mitotic sister chromatid cohesion"/>
    <property type="evidence" value="ECO:0007669"/>
    <property type="project" value="InterPro"/>
</dbReference>
<keyword evidence="3" id="KW-0238">DNA-binding</keyword>
<dbReference type="PANTHER" id="PTHR28605:SF1">
    <property type="entry name" value="CHROMOSOME TRANSMISSION FIDELITY FACTOR 8"/>
    <property type="match status" value="1"/>
</dbReference>
<evidence type="ECO:0000256" key="6">
    <source>
        <dbReference type="ARBA" id="ARBA00038447"/>
    </source>
</evidence>
<evidence type="ECO:0000256" key="3">
    <source>
        <dbReference type="ARBA" id="ARBA00023125"/>
    </source>
</evidence>
<keyword evidence="4" id="KW-0539">Nucleus</keyword>
<dbReference type="Pfam" id="PF09696">
    <property type="entry name" value="Ctf8"/>
    <property type="match status" value="1"/>
</dbReference>
<dbReference type="GO" id="GO:0003677">
    <property type="term" value="F:DNA binding"/>
    <property type="evidence" value="ECO:0007669"/>
    <property type="project" value="UniProtKB-KW"/>
</dbReference>
<evidence type="ECO:0000313" key="8">
    <source>
        <dbReference type="EMBL" id="KAF5391504.1"/>
    </source>
</evidence>
<name>A0A8H5HY40_9AGAR</name>
<organism evidence="8 9">
    <name type="scientific">Collybiopsis confluens</name>
    <dbReference type="NCBI Taxonomy" id="2823264"/>
    <lineage>
        <taxon>Eukaryota</taxon>
        <taxon>Fungi</taxon>
        <taxon>Dikarya</taxon>
        <taxon>Basidiomycota</taxon>
        <taxon>Agaricomycotina</taxon>
        <taxon>Agaricomycetes</taxon>
        <taxon>Agaricomycetidae</taxon>
        <taxon>Agaricales</taxon>
        <taxon>Marasmiineae</taxon>
        <taxon>Omphalotaceae</taxon>
        <taxon>Collybiopsis</taxon>
    </lineage>
</organism>
<evidence type="ECO:0000256" key="7">
    <source>
        <dbReference type="SAM" id="MobiDB-lite"/>
    </source>
</evidence>
<comment type="caution">
    <text evidence="8">The sequence shown here is derived from an EMBL/GenBank/DDBJ whole genome shotgun (WGS) entry which is preliminary data.</text>
</comment>
<evidence type="ECO:0000313" key="9">
    <source>
        <dbReference type="Proteomes" id="UP000518752"/>
    </source>
</evidence>
<keyword evidence="9" id="KW-1185">Reference proteome</keyword>
<keyword evidence="2" id="KW-0235">DNA replication</keyword>
<dbReference type="GO" id="GO:0031390">
    <property type="term" value="C:Ctf18 RFC-like complex"/>
    <property type="evidence" value="ECO:0007669"/>
    <property type="project" value="InterPro"/>
</dbReference>
<feature type="compositionally biased region" description="Acidic residues" evidence="7">
    <location>
        <begin position="109"/>
        <end position="123"/>
    </location>
</feature>
<protein>
    <recommendedName>
        <fullName evidence="10">Chromosome transmission fidelity protein 8</fullName>
    </recommendedName>
</protein>
<dbReference type="EMBL" id="JAACJN010000009">
    <property type="protein sequence ID" value="KAF5391504.1"/>
    <property type="molecule type" value="Genomic_DNA"/>
</dbReference>
<feature type="region of interest" description="Disordered" evidence="7">
    <location>
        <begin position="100"/>
        <end position="126"/>
    </location>
</feature>
<gene>
    <name evidence="8" type="ORF">D9757_002474</name>
</gene>
<keyword evidence="5" id="KW-0131">Cell cycle</keyword>
<evidence type="ECO:0000256" key="4">
    <source>
        <dbReference type="ARBA" id="ARBA00023242"/>
    </source>
</evidence>
<evidence type="ECO:0000256" key="2">
    <source>
        <dbReference type="ARBA" id="ARBA00022705"/>
    </source>
</evidence>
<evidence type="ECO:0008006" key="10">
    <source>
        <dbReference type="Google" id="ProtNLM"/>
    </source>
</evidence>
<dbReference type="Proteomes" id="UP000518752">
    <property type="component" value="Unassembled WGS sequence"/>
</dbReference>
<dbReference type="OrthoDB" id="121932at2759"/>
<evidence type="ECO:0000256" key="1">
    <source>
        <dbReference type="ARBA" id="ARBA00004123"/>
    </source>
</evidence>
<dbReference type="PANTHER" id="PTHR28605">
    <property type="entry name" value="CTF8, CHROMOSOME TRANSMISSION FIDELITY FACTOR 8 HOMOLOG (S. CEREVISIAE)"/>
    <property type="match status" value="1"/>
</dbReference>
<comment type="subcellular location">
    <subcellularLocation>
        <location evidence="1">Nucleus</location>
    </subcellularLocation>
</comment>
<comment type="similarity">
    <text evidence="6">Belongs to the CTF8 family.</text>
</comment>
<evidence type="ECO:0000256" key="5">
    <source>
        <dbReference type="ARBA" id="ARBA00023306"/>
    </source>
</evidence>
<proteinExistence type="inferred from homology"/>
<reference evidence="8 9" key="1">
    <citation type="journal article" date="2020" name="ISME J.">
        <title>Uncovering the hidden diversity of litter-decomposition mechanisms in mushroom-forming fungi.</title>
        <authorList>
            <person name="Floudas D."/>
            <person name="Bentzer J."/>
            <person name="Ahren D."/>
            <person name="Johansson T."/>
            <person name="Persson P."/>
            <person name="Tunlid A."/>
        </authorList>
    </citation>
    <scope>NUCLEOTIDE SEQUENCE [LARGE SCALE GENOMIC DNA]</scope>
    <source>
        <strain evidence="8 9">CBS 406.79</strain>
    </source>
</reference>
<dbReference type="GO" id="GO:0006260">
    <property type="term" value="P:DNA replication"/>
    <property type="evidence" value="ECO:0007669"/>
    <property type="project" value="UniProtKB-KW"/>
</dbReference>
<dbReference type="AlphaFoldDB" id="A0A8H5HY40"/>
<sequence length="156" mass="17166">MIIPVSFSSSPTQSFLPQTLAKISNDQVVLLEFQGALGFESSSQDQNGERDGQFIGTLTVDEDLKRPTLRIGHNVLEGKITDLPKPLAVLHRSAATRAKVQSSLSHSEGDEDVTIDHEDDDELSPTTSDVRWNAIAIIKRKIIFSNRPMIVVGRQS</sequence>
<accession>A0A8H5HY40</accession>